<dbReference type="OrthoDB" id="10503674at2759"/>
<sequence length="73" mass="8383">MDEVGKSTYHVIFTACILNKENSVLDPIKQYCICLYSVIEKFESLQLAFGIFIDELKQLVNQGFEDSKKNFGK</sequence>
<proteinExistence type="predicted"/>
<dbReference type="EMBL" id="WTPW01000030">
    <property type="protein sequence ID" value="KAF0556955.1"/>
    <property type="molecule type" value="Genomic_DNA"/>
</dbReference>
<keyword evidence="2" id="KW-1185">Reference proteome</keyword>
<gene>
    <name evidence="1" type="ORF">F8M41_014187</name>
</gene>
<reference evidence="1 2" key="1">
    <citation type="journal article" date="2019" name="Environ. Microbiol.">
        <title>At the nexus of three kingdoms: the genome of the mycorrhizal fungus Gigaspora margarita provides insights into plant, endobacterial and fungal interactions.</title>
        <authorList>
            <person name="Venice F."/>
            <person name="Ghignone S."/>
            <person name="Salvioli di Fossalunga A."/>
            <person name="Amselem J."/>
            <person name="Novero M."/>
            <person name="Xianan X."/>
            <person name="Sedzielewska Toro K."/>
            <person name="Morin E."/>
            <person name="Lipzen A."/>
            <person name="Grigoriev I.V."/>
            <person name="Henrissat B."/>
            <person name="Martin F.M."/>
            <person name="Bonfante P."/>
        </authorList>
    </citation>
    <scope>NUCLEOTIDE SEQUENCE [LARGE SCALE GENOMIC DNA]</scope>
    <source>
        <strain evidence="1 2">BEG34</strain>
    </source>
</reference>
<name>A0A8H4EUW3_GIGMA</name>
<organism evidence="1 2">
    <name type="scientific">Gigaspora margarita</name>
    <dbReference type="NCBI Taxonomy" id="4874"/>
    <lineage>
        <taxon>Eukaryota</taxon>
        <taxon>Fungi</taxon>
        <taxon>Fungi incertae sedis</taxon>
        <taxon>Mucoromycota</taxon>
        <taxon>Glomeromycotina</taxon>
        <taxon>Glomeromycetes</taxon>
        <taxon>Diversisporales</taxon>
        <taxon>Gigasporaceae</taxon>
        <taxon>Gigaspora</taxon>
    </lineage>
</organism>
<dbReference type="AlphaFoldDB" id="A0A8H4EUW3"/>
<accession>A0A8H4EUW3</accession>
<evidence type="ECO:0000313" key="2">
    <source>
        <dbReference type="Proteomes" id="UP000439903"/>
    </source>
</evidence>
<protein>
    <submittedName>
        <fullName evidence="1">Uncharacterized protein</fullName>
    </submittedName>
</protein>
<dbReference type="Proteomes" id="UP000439903">
    <property type="component" value="Unassembled WGS sequence"/>
</dbReference>
<comment type="caution">
    <text evidence="1">The sequence shown here is derived from an EMBL/GenBank/DDBJ whole genome shotgun (WGS) entry which is preliminary data.</text>
</comment>
<evidence type="ECO:0000313" key="1">
    <source>
        <dbReference type="EMBL" id="KAF0556955.1"/>
    </source>
</evidence>